<evidence type="ECO:0000313" key="9">
    <source>
        <dbReference type="EMBL" id="PJZ71204.1"/>
    </source>
</evidence>
<dbReference type="InterPro" id="IPR012748">
    <property type="entry name" value="Rieske-like_NirD"/>
</dbReference>
<dbReference type="Proteomes" id="UP000231990">
    <property type="component" value="Unassembled WGS sequence"/>
</dbReference>
<dbReference type="SUPFAM" id="SSF50022">
    <property type="entry name" value="ISP domain"/>
    <property type="match status" value="1"/>
</dbReference>
<keyword evidence="11" id="KW-1185">Reference proteome</keyword>
<keyword evidence="3" id="KW-0479">Metal-binding</keyword>
<organism evidence="10 12">
    <name type="scientific">Leptospira perolatii</name>
    <dbReference type="NCBI Taxonomy" id="2023191"/>
    <lineage>
        <taxon>Bacteria</taxon>
        <taxon>Pseudomonadati</taxon>
        <taxon>Spirochaetota</taxon>
        <taxon>Spirochaetia</taxon>
        <taxon>Leptospirales</taxon>
        <taxon>Leptospiraceae</taxon>
        <taxon>Leptospira</taxon>
    </lineage>
</organism>
<evidence type="ECO:0000256" key="6">
    <source>
        <dbReference type="ARBA" id="ARBA00023014"/>
    </source>
</evidence>
<evidence type="ECO:0000256" key="1">
    <source>
        <dbReference type="ARBA" id="ARBA00022617"/>
    </source>
</evidence>
<dbReference type="InterPro" id="IPR036922">
    <property type="entry name" value="Rieske_2Fe-2S_sf"/>
</dbReference>
<comment type="caution">
    <text evidence="10">The sequence shown here is derived from an EMBL/GenBank/DDBJ whole genome shotgun (WGS) entry which is preliminary data.</text>
</comment>
<reference evidence="11 12" key="1">
    <citation type="submission" date="2017-07" db="EMBL/GenBank/DDBJ databases">
        <title>Leptospira spp. isolated from tropical soils.</title>
        <authorList>
            <person name="Thibeaux R."/>
            <person name="Iraola G."/>
            <person name="Ferres I."/>
            <person name="Bierque E."/>
            <person name="Girault D."/>
            <person name="Soupe-Gilbert M.-E."/>
            <person name="Picardeau M."/>
            <person name="Goarant C."/>
        </authorList>
    </citation>
    <scope>NUCLEOTIDE SEQUENCE [LARGE SCALE GENOMIC DNA]</scope>
    <source>
        <strain evidence="10 12">FH1-B-B1</strain>
        <strain evidence="9 11">FH1-B-C1</strain>
    </source>
</reference>
<dbReference type="InterPro" id="IPR017941">
    <property type="entry name" value="Rieske_2Fe-2S"/>
</dbReference>
<keyword evidence="1" id="KW-0349">Heme</keyword>
<keyword evidence="4" id="KW-0560">Oxidoreductase</keyword>
<dbReference type="Proteomes" id="UP000231962">
    <property type="component" value="Unassembled WGS sequence"/>
</dbReference>
<dbReference type="GO" id="GO:0046872">
    <property type="term" value="F:metal ion binding"/>
    <property type="evidence" value="ECO:0007669"/>
    <property type="project" value="UniProtKB-KW"/>
</dbReference>
<dbReference type="OrthoDB" id="593800at2"/>
<dbReference type="GO" id="GO:0008942">
    <property type="term" value="F:nitrite reductase [NAD(P)H] activity"/>
    <property type="evidence" value="ECO:0007669"/>
    <property type="project" value="InterPro"/>
</dbReference>
<dbReference type="Gene3D" id="2.102.10.10">
    <property type="entry name" value="Rieske [2Fe-2S] iron-sulphur domain"/>
    <property type="match status" value="1"/>
</dbReference>
<dbReference type="EMBL" id="NPDZ01000001">
    <property type="protein sequence ID" value="PJZ74737.1"/>
    <property type="molecule type" value="Genomic_DNA"/>
</dbReference>
<dbReference type="NCBIfam" id="TIGR02378">
    <property type="entry name" value="nirD_assim_sml"/>
    <property type="match status" value="1"/>
</dbReference>
<dbReference type="CDD" id="cd03529">
    <property type="entry name" value="Rieske_NirD"/>
    <property type="match status" value="1"/>
</dbReference>
<name>A0A2M9ZRM2_9LEPT</name>
<dbReference type="PROSITE" id="PS51296">
    <property type="entry name" value="RIESKE"/>
    <property type="match status" value="1"/>
</dbReference>
<dbReference type="RefSeq" id="WP_100712146.1">
    <property type="nucleotide sequence ID" value="NZ_NPDY01000001.1"/>
</dbReference>
<evidence type="ECO:0000256" key="3">
    <source>
        <dbReference type="ARBA" id="ARBA00022723"/>
    </source>
</evidence>
<accession>A0A2M9ZRM2</accession>
<dbReference type="GO" id="GO:0042128">
    <property type="term" value="P:nitrate assimilation"/>
    <property type="evidence" value="ECO:0007669"/>
    <property type="project" value="UniProtKB-KW"/>
</dbReference>
<dbReference type="Pfam" id="PF13806">
    <property type="entry name" value="Rieske_2"/>
    <property type="match status" value="1"/>
</dbReference>
<evidence type="ECO:0000259" key="8">
    <source>
        <dbReference type="PROSITE" id="PS51296"/>
    </source>
</evidence>
<keyword evidence="7" id="KW-0534">Nitrate assimilation</keyword>
<evidence type="ECO:0000256" key="5">
    <source>
        <dbReference type="ARBA" id="ARBA00023004"/>
    </source>
</evidence>
<evidence type="ECO:0000313" key="12">
    <source>
        <dbReference type="Proteomes" id="UP000231990"/>
    </source>
</evidence>
<dbReference type="GO" id="GO:0051537">
    <property type="term" value="F:2 iron, 2 sulfur cluster binding"/>
    <property type="evidence" value="ECO:0007669"/>
    <property type="project" value="UniProtKB-KW"/>
</dbReference>
<protein>
    <submittedName>
        <fullName evidence="10">Nitrite reductase (NAD(P)H) small subunit</fullName>
    </submittedName>
</protein>
<keyword evidence="2" id="KW-0001">2Fe-2S</keyword>
<evidence type="ECO:0000256" key="7">
    <source>
        <dbReference type="ARBA" id="ARBA00023063"/>
    </source>
</evidence>
<evidence type="ECO:0000313" key="10">
    <source>
        <dbReference type="EMBL" id="PJZ74737.1"/>
    </source>
</evidence>
<dbReference type="PANTHER" id="PTHR43809:SF1">
    <property type="entry name" value="NITRITE REDUCTASE (NADH) LARGE SUBUNIT"/>
    <property type="match status" value="1"/>
</dbReference>
<dbReference type="AlphaFoldDB" id="A0A2M9ZRM2"/>
<proteinExistence type="predicted"/>
<sequence length="128" mass="14083">METAIKNKNLFLVAPVSDFPEEGGVCAKIGDRQIAIYRFESRNEWYACDNACPHTGDMVLSRGLLGDSNGTPKVACPMHKKAFSLKTGECLSGDSYRINTYPVVIQNDSVFIMIDDSIQSKEGESKLS</sequence>
<evidence type="ECO:0000256" key="2">
    <source>
        <dbReference type="ARBA" id="ARBA00022714"/>
    </source>
</evidence>
<evidence type="ECO:0000256" key="4">
    <source>
        <dbReference type="ARBA" id="ARBA00023002"/>
    </source>
</evidence>
<dbReference type="PROSITE" id="PS51300">
    <property type="entry name" value="NIRD"/>
    <property type="match status" value="1"/>
</dbReference>
<keyword evidence="5" id="KW-0408">Iron</keyword>
<dbReference type="InterPro" id="IPR052034">
    <property type="entry name" value="NasD-like"/>
</dbReference>
<dbReference type="PANTHER" id="PTHR43809">
    <property type="entry name" value="NITRITE REDUCTASE (NADH) LARGE SUBUNIT"/>
    <property type="match status" value="1"/>
</dbReference>
<feature type="domain" description="Rieske" evidence="8">
    <location>
        <begin position="11"/>
        <end position="112"/>
    </location>
</feature>
<evidence type="ECO:0000313" key="11">
    <source>
        <dbReference type="Proteomes" id="UP000231962"/>
    </source>
</evidence>
<gene>
    <name evidence="10" type="primary">nirD</name>
    <name evidence="9" type="ORF">CH360_01440</name>
    <name evidence="10" type="ORF">CH373_01440</name>
</gene>
<keyword evidence="6" id="KW-0411">Iron-sulfur</keyword>
<dbReference type="EMBL" id="NPDY01000001">
    <property type="protein sequence ID" value="PJZ71204.1"/>
    <property type="molecule type" value="Genomic_DNA"/>
</dbReference>